<dbReference type="PANTHER" id="PTHR47663">
    <property type="entry name" value="XYLANOLYTIC TRANSCRIPTIONAL ACTIVATOR XLNR-RELATED"/>
    <property type="match status" value="1"/>
</dbReference>
<keyword evidence="6" id="KW-0804">Transcription</keyword>
<gene>
    <name evidence="11" type="ORF">VFPBJ_11683</name>
</gene>
<reference evidence="11 12" key="1">
    <citation type="submission" date="2016-01" db="EMBL/GenBank/DDBJ databases">
        <title>Biosynthesis of antibiotic leucinostatins and their inhibition on Phytophthora in bio-control Purpureocillium lilacinum.</title>
        <authorList>
            <person name="Wang G."/>
            <person name="Liu Z."/>
            <person name="Lin R."/>
            <person name="Li E."/>
            <person name="Mao Z."/>
            <person name="Ling J."/>
            <person name="Yin W."/>
            <person name="Xie B."/>
        </authorList>
    </citation>
    <scope>NUCLEOTIDE SEQUENCE [LARGE SCALE GENOMIC DNA]</scope>
    <source>
        <strain evidence="11">PLBJ-1</strain>
    </source>
</reference>
<feature type="domain" description="Xylanolytic transcriptional activator regulatory" evidence="10">
    <location>
        <begin position="496"/>
        <end position="595"/>
    </location>
</feature>
<dbReference type="Pfam" id="PF04082">
    <property type="entry name" value="Fungal_trans"/>
    <property type="match status" value="1"/>
</dbReference>
<dbReference type="InterPro" id="IPR001138">
    <property type="entry name" value="Zn2Cys6_DnaBD"/>
</dbReference>
<dbReference type="SUPFAM" id="SSF57701">
    <property type="entry name" value="Zn2/Cys6 DNA-binding domain"/>
    <property type="match status" value="1"/>
</dbReference>
<evidence type="ECO:0000259" key="10">
    <source>
        <dbReference type="SMART" id="SM00906"/>
    </source>
</evidence>
<keyword evidence="1" id="KW-0479">Metal-binding</keyword>
<dbReference type="Gene3D" id="4.10.240.10">
    <property type="entry name" value="Zn(2)-C6 fungal-type DNA-binding domain"/>
    <property type="match status" value="1"/>
</dbReference>
<dbReference type="SMART" id="SM00906">
    <property type="entry name" value="Fungal_trans"/>
    <property type="match status" value="1"/>
</dbReference>
<keyword evidence="3" id="KW-0805">Transcription regulation</keyword>
<dbReference type="EMBL" id="LSBH01000052">
    <property type="protein sequence ID" value="OAQ58463.1"/>
    <property type="molecule type" value="Genomic_DNA"/>
</dbReference>
<feature type="compositionally biased region" description="Basic and acidic residues" evidence="9">
    <location>
        <begin position="160"/>
        <end position="175"/>
    </location>
</feature>
<name>A0A179F036_PURLI</name>
<dbReference type="GO" id="GO:0000981">
    <property type="term" value="F:DNA-binding transcription factor activity, RNA polymerase II-specific"/>
    <property type="evidence" value="ECO:0007669"/>
    <property type="project" value="InterPro"/>
</dbReference>
<dbReference type="CDD" id="cd00067">
    <property type="entry name" value="GAL4"/>
    <property type="match status" value="1"/>
</dbReference>
<evidence type="ECO:0000256" key="3">
    <source>
        <dbReference type="ARBA" id="ARBA00023015"/>
    </source>
</evidence>
<evidence type="ECO:0000256" key="6">
    <source>
        <dbReference type="ARBA" id="ARBA00023163"/>
    </source>
</evidence>
<dbReference type="GO" id="GO:0006351">
    <property type="term" value="P:DNA-templated transcription"/>
    <property type="evidence" value="ECO:0007669"/>
    <property type="project" value="InterPro"/>
</dbReference>
<dbReference type="InterPro" id="IPR007219">
    <property type="entry name" value="XnlR_reg_dom"/>
</dbReference>
<keyword evidence="4" id="KW-0238">DNA-binding</keyword>
<comment type="caution">
    <text evidence="11">The sequence shown here is derived from an EMBL/GenBank/DDBJ whole genome shotgun (WGS) entry which is preliminary data.</text>
</comment>
<sequence length="880" mass="98197">MTRIYRNGRMVSPSAQALARHDNPVSSSIHCAQEAQQTPGLPCFGPCTTPPDVRSRLARGNINIASYRSQASLAEFPTLNNSAGSEFSTGSKSRVRRRISRACDRCSQRRTKCDGRHPSNRHKENDLSCAYAREKKKRGKGSDKYLARHDAISMTPARAAEQRDSLLPRDPEPMKRNSSQVSANLDYVTDNGSQDSLVVDFINTNKRQIIRKSEILENNGGVDSETSSSGYISCNHHLESGTGTMGSLWEITGQSGLPGVENGWSDDGNGSEYLTDHDLIDETLALGLLDSQSKTTSSQLRLLPFRLQTQTLTTASFRYPVLGPLVPHLEGIMSVYHAGDLLEYYFSSSLSTHMHPTSPHVLGFVFRKRAFMHLVRPRKCKPALLASILWTAAQTSDSNFLTGSPNSRVKVCKSLLDLTIRLLSPLRDMGSKGGPEVNIHSAEGTESRLYNISEPAGVETSVHGSSAVSFAGELDDVATYAHIATVISASEYKGASIRWWNNAWSLARELDLGREITASASPLSINADETGSEDLDQHDMLRGRHGYVSEEEREERRRLWWLLYMVDRHTALCYNRALSLLDADCEGLLQPMDENKWQNGEFECQIKNSPNPNYMGYISRPPGSQVECTGNSIFGFFLPLMTILGEIVDLRHMKNHPRFGTSLQVPNVQTLHFWDQRTTEIRRHLQAYELSLQSFQGRKKTKEDNGSSAGQTASADQPTSRIGGGIPDLMAVTYGTFVLHVLHILLECKWDPIDLLDNSDHWISTTSFVTTTSHAMSAAEAVDRLLELDPGLNFMPLFLGIYLFQGSLLPLLVVEKLTWDTSAEMIKACETMLRRNFSKVMRTTLSIARRRWTETATEHQRRRELLGLYRWNYSGTGLAL</sequence>
<evidence type="ECO:0000256" key="9">
    <source>
        <dbReference type="SAM" id="MobiDB-lite"/>
    </source>
</evidence>
<organism evidence="11 12">
    <name type="scientific">Purpureocillium lilacinum</name>
    <name type="common">Paecilomyces lilacinus</name>
    <dbReference type="NCBI Taxonomy" id="33203"/>
    <lineage>
        <taxon>Eukaryota</taxon>
        <taxon>Fungi</taxon>
        <taxon>Dikarya</taxon>
        <taxon>Ascomycota</taxon>
        <taxon>Pezizomycotina</taxon>
        <taxon>Sordariomycetes</taxon>
        <taxon>Hypocreomycetidae</taxon>
        <taxon>Hypocreales</taxon>
        <taxon>Ophiocordycipitaceae</taxon>
        <taxon>Purpureocillium</taxon>
    </lineage>
</organism>
<evidence type="ECO:0000256" key="7">
    <source>
        <dbReference type="ARBA" id="ARBA00023242"/>
    </source>
</evidence>
<feature type="compositionally biased region" description="Basic and acidic residues" evidence="9">
    <location>
        <begin position="140"/>
        <end position="151"/>
    </location>
</feature>
<dbReference type="CDD" id="cd12148">
    <property type="entry name" value="fungal_TF_MHR"/>
    <property type="match status" value="1"/>
</dbReference>
<keyword evidence="2" id="KW-0862">Zinc</keyword>
<dbReference type="InterPro" id="IPR036864">
    <property type="entry name" value="Zn2-C6_fun-type_DNA-bd_sf"/>
</dbReference>
<dbReference type="PANTHER" id="PTHR47663:SF1">
    <property type="entry name" value="XYLANOLYTIC TRANSCRIPTIONAL ACTIVATOR XLNR-RELATED"/>
    <property type="match status" value="1"/>
</dbReference>
<dbReference type="GO" id="GO:0003677">
    <property type="term" value="F:DNA binding"/>
    <property type="evidence" value="ECO:0007669"/>
    <property type="project" value="UniProtKB-KW"/>
</dbReference>
<dbReference type="AlphaFoldDB" id="A0A179F036"/>
<accession>A0A179F036</accession>
<dbReference type="GO" id="GO:0008270">
    <property type="term" value="F:zinc ion binding"/>
    <property type="evidence" value="ECO:0007669"/>
    <property type="project" value="InterPro"/>
</dbReference>
<comment type="similarity">
    <text evidence="8">Belongs to the xlnR/xlr1 family.</text>
</comment>
<feature type="compositionally biased region" description="Polar residues" evidence="9">
    <location>
        <begin position="706"/>
        <end position="720"/>
    </location>
</feature>
<proteinExistence type="inferred from homology"/>
<protein>
    <submittedName>
        <fullName evidence="11">Transcriptional activator xlnR</fullName>
    </submittedName>
</protein>
<dbReference type="InterPro" id="IPR051439">
    <property type="entry name" value="XlnR/Xlr1"/>
</dbReference>
<feature type="region of interest" description="Disordered" evidence="9">
    <location>
        <begin position="696"/>
        <end position="720"/>
    </location>
</feature>
<dbReference type="Proteomes" id="UP000078240">
    <property type="component" value="Unassembled WGS sequence"/>
</dbReference>
<evidence type="ECO:0000256" key="2">
    <source>
        <dbReference type="ARBA" id="ARBA00022833"/>
    </source>
</evidence>
<keyword evidence="5" id="KW-0010">Activator</keyword>
<evidence type="ECO:0000256" key="4">
    <source>
        <dbReference type="ARBA" id="ARBA00023125"/>
    </source>
</evidence>
<evidence type="ECO:0000256" key="1">
    <source>
        <dbReference type="ARBA" id="ARBA00022723"/>
    </source>
</evidence>
<evidence type="ECO:0000313" key="12">
    <source>
        <dbReference type="Proteomes" id="UP000078240"/>
    </source>
</evidence>
<keyword evidence="7" id="KW-0539">Nucleus</keyword>
<evidence type="ECO:0000256" key="5">
    <source>
        <dbReference type="ARBA" id="ARBA00023159"/>
    </source>
</evidence>
<feature type="region of interest" description="Disordered" evidence="9">
    <location>
        <begin position="133"/>
        <end position="182"/>
    </location>
</feature>
<evidence type="ECO:0000256" key="8">
    <source>
        <dbReference type="ARBA" id="ARBA00037990"/>
    </source>
</evidence>
<evidence type="ECO:0000313" key="11">
    <source>
        <dbReference type="EMBL" id="OAQ58463.1"/>
    </source>
</evidence>